<evidence type="ECO:0000259" key="12">
    <source>
        <dbReference type="PROSITE" id="PS52015"/>
    </source>
</evidence>
<evidence type="ECO:0000256" key="6">
    <source>
        <dbReference type="ARBA" id="ARBA00022692"/>
    </source>
</evidence>
<keyword evidence="3" id="KW-0813">Transport</keyword>
<evidence type="ECO:0000256" key="11">
    <source>
        <dbReference type="SAM" id="Phobius"/>
    </source>
</evidence>
<dbReference type="NCBIfam" id="TIGR01352">
    <property type="entry name" value="tonB_Cterm"/>
    <property type="match status" value="1"/>
</dbReference>
<keyword evidence="9 11" id="KW-0472">Membrane</keyword>
<dbReference type="KEGG" id="kna:B0W47_14325"/>
<dbReference type="OrthoDB" id="8481221at2"/>
<dbReference type="RefSeq" id="WP_078526958.1">
    <property type="nucleotide sequence ID" value="NZ_CP019875.1"/>
</dbReference>
<dbReference type="PROSITE" id="PS52015">
    <property type="entry name" value="TONB_CTD"/>
    <property type="match status" value="1"/>
</dbReference>
<accession>A0A9N7CWB6</accession>
<gene>
    <name evidence="13" type="ORF">B0W47_14325</name>
    <name evidence="14" type="ORF">CDI09_04130</name>
</gene>
<dbReference type="InterPro" id="IPR006260">
    <property type="entry name" value="TonB/TolA_C"/>
</dbReference>
<evidence type="ECO:0000256" key="10">
    <source>
        <dbReference type="SAM" id="MobiDB-lite"/>
    </source>
</evidence>
<dbReference type="Gene3D" id="3.30.1150.10">
    <property type="match status" value="1"/>
</dbReference>
<keyword evidence="4" id="KW-1003">Cell membrane</keyword>
<dbReference type="EMBL" id="NIRT01000005">
    <property type="protein sequence ID" value="PYD67132.1"/>
    <property type="molecule type" value="Genomic_DNA"/>
</dbReference>
<dbReference type="EMBL" id="CP019875">
    <property type="protein sequence ID" value="AQU88435.1"/>
    <property type="molecule type" value="Genomic_DNA"/>
</dbReference>
<dbReference type="GO" id="GO:0015031">
    <property type="term" value="P:protein transport"/>
    <property type="evidence" value="ECO:0007669"/>
    <property type="project" value="UniProtKB-KW"/>
</dbReference>
<feature type="compositionally biased region" description="Pro residues" evidence="10">
    <location>
        <begin position="99"/>
        <end position="121"/>
    </location>
</feature>
<dbReference type="SUPFAM" id="SSF74653">
    <property type="entry name" value="TolA/TonB C-terminal domain"/>
    <property type="match status" value="1"/>
</dbReference>
<dbReference type="InterPro" id="IPR051045">
    <property type="entry name" value="TonB-dependent_transducer"/>
</dbReference>
<evidence type="ECO:0000256" key="1">
    <source>
        <dbReference type="ARBA" id="ARBA00004383"/>
    </source>
</evidence>
<evidence type="ECO:0000256" key="5">
    <source>
        <dbReference type="ARBA" id="ARBA00022519"/>
    </source>
</evidence>
<evidence type="ECO:0000256" key="9">
    <source>
        <dbReference type="ARBA" id="ARBA00023136"/>
    </source>
</evidence>
<reference evidence="13" key="2">
    <citation type="submission" date="2017-02" db="EMBL/GenBank/DDBJ databases">
        <authorList>
            <person name="Zhang H."/>
        </authorList>
    </citation>
    <scope>NUCLEOTIDE SEQUENCE</scope>
    <source>
        <strain evidence="13">RZS01</strain>
    </source>
</reference>
<evidence type="ECO:0000256" key="2">
    <source>
        <dbReference type="ARBA" id="ARBA00006555"/>
    </source>
</evidence>
<evidence type="ECO:0000313" key="16">
    <source>
        <dbReference type="Proteomes" id="UP000247512"/>
    </source>
</evidence>
<name>A0A9N7CWB6_9PROT</name>
<dbReference type="Proteomes" id="UP000247512">
    <property type="component" value="Unassembled WGS sequence"/>
</dbReference>
<reference evidence="14 16" key="3">
    <citation type="submission" date="2017-06" db="EMBL/GenBank/DDBJ databases">
        <title>A draft genome sequence of Komagataeibacter nataicola LMG 1536.</title>
        <authorList>
            <person name="Skraban J."/>
            <person name="Cleenwerck I."/>
            <person name="Vandamme P."/>
            <person name="Trcek J."/>
        </authorList>
    </citation>
    <scope>NUCLEOTIDE SEQUENCE [LARGE SCALE GENOMIC DNA]</scope>
    <source>
        <strain evidence="14 16">LMG 1536</strain>
    </source>
</reference>
<feature type="transmembrane region" description="Helical" evidence="11">
    <location>
        <begin position="31"/>
        <end position="52"/>
    </location>
</feature>
<feature type="region of interest" description="Disordered" evidence="10">
    <location>
        <begin position="76"/>
        <end position="182"/>
    </location>
</feature>
<feature type="compositionally biased region" description="Low complexity" evidence="10">
    <location>
        <begin position="151"/>
        <end position="174"/>
    </location>
</feature>
<comment type="subcellular location">
    <subcellularLocation>
        <location evidence="1">Cell inner membrane</location>
        <topology evidence="1">Single-pass membrane protein</topology>
        <orientation evidence="1">Periplasmic side</orientation>
    </subcellularLocation>
</comment>
<dbReference type="GO" id="GO:0055085">
    <property type="term" value="P:transmembrane transport"/>
    <property type="evidence" value="ECO:0007669"/>
    <property type="project" value="InterPro"/>
</dbReference>
<dbReference type="PRINTS" id="PR01217">
    <property type="entry name" value="PRICHEXTENSN"/>
</dbReference>
<reference evidence="15" key="1">
    <citation type="submission" date="2017-02" db="EMBL/GenBank/DDBJ databases">
        <title>zhang.</title>
        <authorList>
            <person name="Zhang H."/>
        </authorList>
    </citation>
    <scope>NUCLEOTIDE SEQUENCE [LARGE SCALE GENOMIC DNA]</scope>
    <source>
        <strain evidence="15">RZS01</strain>
    </source>
</reference>
<keyword evidence="6 11" id="KW-0812">Transmembrane</keyword>
<evidence type="ECO:0000313" key="14">
    <source>
        <dbReference type="EMBL" id="PYD67132.1"/>
    </source>
</evidence>
<evidence type="ECO:0000313" key="15">
    <source>
        <dbReference type="Proteomes" id="UP000189683"/>
    </source>
</evidence>
<evidence type="ECO:0000256" key="8">
    <source>
        <dbReference type="ARBA" id="ARBA00022989"/>
    </source>
</evidence>
<evidence type="ECO:0000256" key="3">
    <source>
        <dbReference type="ARBA" id="ARBA00022448"/>
    </source>
</evidence>
<evidence type="ECO:0000256" key="4">
    <source>
        <dbReference type="ARBA" id="ARBA00022475"/>
    </source>
</evidence>
<evidence type="ECO:0000256" key="7">
    <source>
        <dbReference type="ARBA" id="ARBA00022927"/>
    </source>
</evidence>
<dbReference type="GO" id="GO:0031992">
    <property type="term" value="F:energy transducer activity"/>
    <property type="evidence" value="ECO:0007669"/>
    <property type="project" value="TreeGrafter"/>
</dbReference>
<dbReference type="AlphaFoldDB" id="A0A9N7CWB6"/>
<dbReference type="Proteomes" id="UP000189683">
    <property type="component" value="Chromosome"/>
</dbReference>
<dbReference type="GO" id="GO:0098797">
    <property type="term" value="C:plasma membrane protein complex"/>
    <property type="evidence" value="ECO:0007669"/>
    <property type="project" value="TreeGrafter"/>
</dbReference>
<keyword evidence="5" id="KW-0997">Cell inner membrane</keyword>
<comment type="similarity">
    <text evidence="2">Belongs to the TonB family.</text>
</comment>
<dbReference type="Pfam" id="PF03544">
    <property type="entry name" value="TonB_C"/>
    <property type="match status" value="1"/>
</dbReference>
<feature type="domain" description="TonB C-terminal" evidence="12">
    <location>
        <begin position="187"/>
        <end position="282"/>
    </location>
</feature>
<proteinExistence type="inferred from homology"/>
<keyword evidence="16" id="KW-1185">Reference proteome</keyword>
<dbReference type="PANTHER" id="PTHR33446:SF2">
    <property type="entry name" value="PROTEIN TONB"/>
    <property type="match status" value="1"/>
</dbReference>
<evidence type="ECO:0000313" key="13">
    <source>
        <dbReference type="EMBL" id="AQU88435.1"/>
    </source>
</evidence>
<keyword evidence="8 11" id="KW-1133">Transmembrane helix</keyword>
<keyword evidence="7" id="KW-0653">Protein transport</keyword>
<dbReference type="PANTHER" id="PTHR33446">
    <property type="entry name" value="PROTEIN TONB-RELATED"/>
    <property type="match status" value="1"/>
</dbReference>
<organism evidence="13 15">
    <name type="scientific">Komagataeibacter nataicola</name>
    <dbReference type="NCBI Taxonomy" id="265960"/>
    <lineage>
        <taxon>Bacteria</taxon>
        <taxon>Pseudomonadati</taxon>
        <taxon>Pseudomonadota</taxon>
        <taxon>Alphaproteobacteria</taxon>
        <taxon>Acetobacterales</taxon>
        <taxon>Acetobacteraceae</taxon>
        <taxon>Komagataeibacter</taxon>
    </lineage>
</organism>
<dbReference type="InterPro" id="IPR037682">
    <property type="entry name" value="TonB_C"/>
</dbReference>
<protein>
    <submittedName>
        <fullName evidence="13">Energy transducer TonB</fullName>
    </submittedName>
</protein>
<sequence>MPSVFSRHAAVSSFTLWHAASLRRADRRDGLLWGASLLVVVGGLAGAAWWVMRQPPPVMPVPEAPPAAIAIDLAPEPVATPAPPTDAPPGPMQVLSQPDPTPQPPPEITAPPSPAPNPPVAVPREEDRKTPPKKKRPLPPVKDAPPDRKPPAAATTAPPGLVAPPAATQAAPMPEGDPAHATHAMPSWQAALLARLEHYKRYPAQAQAGRQEGVALLHFAMDRQGHVLSARIGHSAGHALLDEETLALLRRADPLPVPPPEVRGDPVVLSVPVEFHLDEERR</sequence>
<feature type="compositionally biased region" description="Pro residues" evidence="10">
    <location>
        <begin position="78"/>
        <end position="91"/>
    </location>
</feature>